<feature type="non-terminal residue" evidence="1">
    <location>
        <position position="318"/>
    </location>
</feature>
<dbReference type="Proteomes" id="UP000268350">
    <property type="component" value="Unassembled WGS sequence"/>
</dbReference>
<organism evidence="1 2">
    <name type="scientific">Drosophila guanche</name>
    <name type="common">Fruit fly</name>
    <dbReference type="NCBI Taxonomy" id="7266"/>
    <lineage>
        <taxon>Eukaryota</taxon>
        <taxon>Metazoa</taxon>
        <taxon>Ecdysozoa</taxon>
        <taxon>Arthropoda</taxon>
        <taxon>Hexapoda</taxon>
        <taxon>Insecta</taxon>
        <taxon>Pterygota</taxon>
        <taxon>Neoptera</taxon>
        <taxon>Endopterygota</taxon>
        <taxon>Diptera</taxon>
        <taxon>Brachycera</taxon>
        <taxon>Muscomorpha</taxon>
        <taxon>Ephydroidea</taxon>
        <taxon>Drosophilidae</taxon>
        <taxon>Drosophila</taxon>
        <taxon>Sophophora</taxon>
    </lineage>
</organism>
<keyword evidence="2" id="KW-1185">Reference proteome</keyword>
<name>A0A3B0K786_DROGU</name>
<dbReference type="AlphaFoldDB" id="A0A3B0K786"/>
<proteinExistence type="predicted"/>
<reference evidence="2" key="1">
    <citation type="submission" date="2018-01" db="EMBL/GenBank/DDBJ databases">
        <authorList>
            <person name="Alioto T."/>
            <person name="Alioto T."/>
        </authorList>
    </citation>
    <scope>NUCLEOTIDE SEQUENCE [LARGE SCALE GENOMIC DNA]</scope>
</reference>
<accession>A0A3B0K786</accession>
<evidence type="ECO:0000313" key="2">
    <source>
        <dbReference type="Proteomes" id="UP000268350"/>
    </source>
</evidence>
<protein>
    <submittedName>
        <fullName evidence="1">Uncharacterized protein</fullName>
    </submittedName>
</protein>
<gene>
    <name evidence="1" type="ORF">DGUA_6G012203</name>
</gene>
<dbReference type="EMBL" id="OUUW01000004">
    <property type="protein sequence ID" value="SPP79368.1"/>
    <property type="molecule type" value="Genomic_DNA"/>
</dbReference>
<evidence type="ECO:0000313" key="1">
    <source>
        <dbReference type="EMBL" id="SPP79368.1"/>
    </source>
</evidence>
<sequence>IISFLLCRVMRQRTKPTFLHLRADKEQSSGQRTGSRPIAKYEPSGWKWTEAATSHKIAVGMSDSAPVCLTMKASARAGERRRPHVPLADFTHTPRGVHKKCNAALFSKQKQNTGTPRQKQNKQKTARAWMLCGWWGGRRGNILFTCRGMQSAKLPTASVMMMMIVVVVLGDDVEWWKLEVVAPRQSAAGKSHFDPIHIDGQTRNAFHDEHDNSWIALVLFSSEIYGNGNGNGSCTSPMPLHLCMSPFALHLMEHTEPITSYQKHAKNPKNFNSLCRLFNPALPSLFPILLAKSCQKMFALEISTHLLKRNGQRGRERD</sequence>
<feature type="non-terminal residue" evidence="1">
    <location>
        <position position="1"/>
    </location>
</feature>